<evidence type="ECO:0000256" key="2">
    <source>
        <dbReference type="ARBA" id="ARBA00022473"/>
    </source>
</evidence>
<feature type="compositionally biased region" description="Basic and acidic residues" evidence="14">
    <location>
        <begin position="935"/>
        <end position="945"/>
    </location>
</feature>
<feature type="region of interest" description="Disordered" evidence="14">
    <location>
        <begin position="818"/>
        <end position="878"/>
    </location>
</feature>
<evidence type="ECO:0000256" key="14">
    <source>
        <dbReference type="SAM" id="MobiDB-lite"/>
    </source>
</evidence>
<sequence>MPRRKQQAPRRASAYIDDDEFAEDCAHEEESGEASEDDPRVPSPSQRLEQQQQQEHEPLSLRALTQTRDNRCVNVDSNGNHHRVEGSDDEGDNNNDVGDDDDGGGGGDADEGINNHSHNHHHHQHHHRRRSSNSSSNRMKNGITSQLNNSGSSNNANGGNGNGIDDDDDDDDDGGGGGGGEMEEDAEEEEEEMADDDGDIDDDRGVALEKEATAAAAADSGVGAPPAKSAPHFCSGNNSNGQTDSDKAGRRRAAQQEEEAAATTTNADEEEEDKKKDPVSPSVIEDSLSQMKAAYANFLSSSYWSTVGSFSYAQPNGASGGGGAGANFDWHRAAVAKSLRQATSPSTPSPLCAQDQQCGLFSSVQLYRQSSKLYSPVFTGASKFRCRDCSAAYDRLVDLTVHMSETGHYRDESMRAANGGADSSGNRQAWSKPRKRSLMEIEGKEEAQKVLRCLCCGHAFESLQDLSVHMIRTKHYQKVPLREPMAALTAKPCHAAKKRPHLETTAAVAAAAAAAAERACSSPESTVSDAAATPPANQLSGNHKGQVAGSNCPARSSSTTANTTTTTSSHHHHHQNGTSYSWQFESQKAHILKCMECGSSHDTLQQLTAHMMATGHFIKLTAPANSSSSSSSSLLLARKSKQVNFEAHAADDKVQSVHLGATSKLGAVPPPAVAAVKVERQSARDGDRHAGAEGKKATVKDKKSEQRDKRETSPAEKGVTAPSPDLPKHQEADLPSQFDYLKEEDLSESSKEGGLDILKSLEHTVASIISKAQNGSGSWGGYPSIHAAYQLPGHAARPVHTPSVTPSKLVLRDDLELQQQHHHHHHRQQPSPPPPRSHVESSSSSPSSSAATTPSPPASPHGAKVPLLVPSPPVQPLPSNVRAMEELVRKMTEKVNSSSATSSSSSPFSAASSTRTMRDASESKGAPPRTAVVAGKREARDDKGHAARGAELFGGRDVKWDLGQELRRKASHEARRGVGARDTRERHAREAQRLGGAGGGGGGGERLRAVKVERTIEVKDEATRGASPPAGVEASAVCLKVEGAQGMGRRDGSCAAVAAATAVAAAAAEAVVAAAGGANKTYEARNGKSMDEKPFSSSSSSSSSSCTPPGFSSLSIITEHPGEPCLVNPLSALQSVMNAHLGKAAKPLSPALLDPLSRLHRLGGASLDRPHSAAATATALPASLGHARHADRAAGRDERVPAFAARGEPSSDQPMDLTKSKPASAAAERCRAGGSVAAMPLMLAASPAGENALSDISDLVRNLAGRLTPKPPTPSSTTSSVAASDRSDGGDACGGTPDEDAAEAERGPIGGGAGGSAASAAAAAAAAADVSGKQRKAGRQSAWNPRHLLLLQAQFAASLRQTADGRYVISDLSPQERLNVARATGLSASTISHWLANVKYQLRRTGGTKFLKHMDTGRPVFYCCDCAMQFRTPPAYVGHAEAHLGFGLRDLSKVAVVERTGVEGLAVGSQQAVSPSPPPPPPQSVAAVAVAAVAATAAAAAAPRDEPECGAPCRCQLCGRAFSSRHAVKLHLSKAHSKSPEDHVMFVSDVAADQPAPQPQA</sequence>
<keyword evidence="12" id="KW-0539">Nucleus</keyword>
<name>A0AAJ7WXC5_PETMA</name>
<evidence type="ECO:0000256" key="7">
    <source>
        <dbReference type="ARBA" id="ARBA00022833"/>
    </source>
</evidence>
<evidence type="ECO:0000256" key="4">
    <source>
        <dbReference type="ARBA" id="ARBA00022723"/>
    </source>
</evidence>
<evidence type="ECO:0000259" key="15">
    <source>
        <dbReference type="PROSITE" id="PS50157"/>
    </source>
</evidence>
<dbReference type="GO" id="GO:0003677">
    <property type="term" value="F:DNA binding"/>
    <property type="evidence" value="ECO:0007669"/>
    <property type="project" value="UniProtKB-KW"/>
</dbReference>
<feature type="compositionally biased region" description="Basic and acidic residues" evidence="14">
    <location>
        <begin position="969"/>
        <end position="992"/>
    </location>
</feature>
<feature type="compositionally biased region" description="Acidic residues" evidence="14">
    <location>
        <begin position="87"/>
        <end position="111"/>
    </location>
</feature>
<evidence type="ECO:0000256" key="3">
    <source>
        <dbReference type="ARBA" id="ARBA00022491"/>
    </source>
</evidence>
<feature type="compositionally biased region" description="Basic and acidic residues" evidence="14">
    <location>
        <begin position="1084"/>
        <end position="1094"/>
    </location>
</feature>
<keyword evidence="8" id="KW-0805">Transcription regulation</keyword>
<feature type="compositionally biased region" description="Basic and acidic residues" evidence="14">
    <location>
        <begin position="203"/>
        <end position="212"/>
    </location>
</feature>
<evidence type="ECO:0000256" key="5">
    <source>
        <dbReference type="ARBA" id="ARBA00022737"/>
    </source>
</evidence>
<evidence type="ECO:0000256" key="1">
    <source>
        <dbReference type="ARBA" id="ARBA00007158"/>
    </source>
</evidence>
<dbReference type="Proteomes" id="UP001318040">
    <property type="component" value="Chromosome 20"/>
</dbReference>
<dbReference type="GO" id="GO:0008270">
    <property type="term" value="F:zinc ion binding"/>
    <property type="evidence" value="ECO:0007669"/>
    <property type="project" value="UniProtKB-KW"/>
</dbReference>
<dbReference type="SMART" id="SM00389">
    <property type="entry name" value="HOX"/>
    <property type="match status" value="1"/>
</dbReference>
<organism evidence="16 17">
    <name type="scientific">Petromyzon marinus</name>
    <name type="common">Sea lamprey</name>
    <dbReference type="NCBI Taxonomy" id="7757"/>
    <lineage>
        <taxon>Eukaryota</taxon>
        <taxon>Metazoa</taxon>
        <taxon>Chordata</taxon>
        <taxon>Craniata</taxon>
        <taxon>Vertebrata</taxon>
        <taxon>Cyclostomata</taxon>
        <taxon>Hyperoartia</taxon>
        <taxon>Petromyzontiformes</taxon>
        <taxon>Petromyzontidae</taxon>
        <taxon>Petromyzon</taxon>
    </lineage>
</organism>
<feature type="compositionally biased region" description="Acidic residues" evidence="14">
    <location>
        <begin position="181"/>
        <end position="202"/>
    </location>
</feature>
<dbReference type="GO" id="GO:0005634">
    <property type="term" value="C:nucleus"/>
    <property type="evidence" value="ECO:0007669"/>
    <property type="project" value="TreeGrafter"/>
</dbReference>
<dbReference type="PROSITE" id="PS50157">
    <property type="entry name" value="ZINC_FINGER_C2H2_2"/>
    <property type="match status" value="3"/>
</dbReference>
<feature type="compositionally biased region" description="Basic residues" evidence="14">
    <location>
        <begin position="117"/>
        <end position="131"/>
    </location>
</feature>
<keyword evidence="7" id="KW-0862">Zinc</keyword>
<feature type="region of interest" description="Disordered" evidence="14">
    <location>
        <begin position="525"/>
        <end position="579"/>
    </location>
</feature>
<feature type="compositionally biased region" description="Low complexity" evidence="14">
    <location>
        <begin position="43"/>
        <end position="53"/>
    </location>
</feature>
<dbReference type="PANTHER" id="PTHR12487">
    <property type="entry name" value="TEASHIRT-RELATED"/>
    <property type="match status" value="1"/>
</dbReference>
<keyword evidence="16" id="KW-1185">Reference proteome</keyword>
<evidence type="ECO:0000313" key="16">
    <source>
        <dbReference type="Proteomes" id="UP001318040"/>
    </source>
</evidence>
<feature type="compositionally biased region" description="Low complexity" evidence="14">
    <location>
        <begin position="1096"/>
        <end position="1105"/>
    </location>
</feature>
<proteinExistence type="inferred from homology"/>
<keyword evidence="11" id="KW-0804">Transcription</keyword>
<feature type="region of interest" description="Disordered" evidence="14">
    <location>
        <begin position="1"/>
        <end position="283"/>
    </location>
</feature>
<feature type="region of interest" description="Disordered" evidence="14">
    <location>
        <begin position="414"/>
        <end position="436"/>
    </location>
</feature>
<feature type="region of interest" description="Disordered" evidence="14">
    <location>
        <begin position="1084"/>
        <end position="1110"/>
    </location>
</feature>
<dbReference type="PROSITE" id="PS00028">
    <property type="entry name" value="ZINC_FINGER_C2H2_1"/>
    <property type="match status" value="4"/>
</dbReference>
<feature type="domain" description="C2H2-type" evidence="15">
    <location>
        <begin position="451"/>
        <end position="480"/>
    </location>
</feature>
<feature type="compositionally biased region" description="Low complexity" evidence="14">
    <location>
        <begin position="840"/>
        <end position="853"/>
    </location>
</feature>
<dbReference type="SMART" id="SM00355">
    <property type="entry name" value="ZnF_C2H2"/>
    <property type="match status" value="5"/>
</dbReference>
<dbReference type="PANTHER" id="PTHR12487:SF7">
    <property type="entry name" value="PROTEIN TEASHIRT-RELATED"/>
    <property type="match status" value="1"/>
</dbReference>
<evidence type="ECO:0000256" key="11">
    <source>
        <dbReference type="ARBA" id="ARBA00023163"/>
    </source>
</evidence>
<keyword evidence="5" id="KW-0677">Repeat</keyword>
<evidence type="ECO:0000313" key="17">
    <source>
        <dbReference type="RefSeq" id="XP_032813649.1"/>
    </source>
</evidence>
<dbReference type="RefSeq" id="XP_032813649.1">
    <property type="nucleotide sequence ID" value="XM_032957758.1"/>
</dbReference>
<dbReference type="InterPro" id="IPR027008">
    <property type="entry name" value="Teashirt_fam"/>
</dbReference>
<dbReference type="InterPro" id="IPR058631">
    <property type="entry name" value="TSHZ1-3_homeodomain"/>
</dbReference>
<feature type="region of interest" description="Disordered" evidence="14">
    <location>
        <begin position="1205"/>
        <end position="1226"/>
    </location>
</feature>
<protein>
    <submittedName>
        <fullName evidence="17">Teashirt homolog 3-like</fullName>
    </submittedName>
</protein>
<keyword evidence="4" id="KW-0479">Metal-binding</keyword>
<gene>
    <name evidence="17" type="primary">LOC116944243</name>
</gene>
<feature type="domain" description="C2H2-type" evidence="15">
    <location>
        <begin position="1513"/>
        <end position="1541"/>
    </location>
</feature>
<feature type="compositionally biased region" description="Low complexity" evidence="14">
    <location>
        <begin position="213"/>
        <end position="227"/>
    </location>
</feature>
<evidence type="ECO:0000256" key="12">
    <source>
        <dbReference type="ARBA" id="ARBA00023242"/>
    </source>
</evidence>
<feature type="region of interest" description="Disordered" evidence="14">
    <location>
        <begin position="892"/>
        <end position="949"/>
    </location>
</feature>
<feature type="compositionally biased region" description="Low complexity" evidence="14">
    <location>
        <begin position="897"/>
        <end position="913"/>
    </location>
</feature>
<evidence type="ECO:0000256" key="10">
    <source>
        <dbReference type="ARBA" id="ARBA00023155"/>
    </source>
</evidence>
<feature type="compositionally biased region" description="Low complexity" evidence="14">
    <location>
        <begin position="556"/>
        <end position="568"/>
    </location>
</feature>
<feature type="compositionally biased region" description="Acidic residues" evidence="14">
    <location>
        <begin position="164"/>
        <end position="174"/>
    </location>
</feature>
<feature type="compositionally biased region" description="Basic and acidic residues" evidence="14">
    <location>
        <begin position="677"/>
        <end position="714"/>
    </location>
</feature>
<evidence type="ECO:0000256" key="6">
    <source>
        <dbReference type="ARBA" id="ARBA00022771"/>
    </source>
</evidence>
<feature type="compositionally biased region" description="Polar residues" evidence="14">
    <location>
        <begin position="142"/>
        <end position="157"/>
    </location>
</feature>
<feature type="domain" description="C2H2-type" evidence="15">
    <location>
        <begin position="384"/>
        <end position="413"/>
    </location>
</feature>
<feature type="region of interest" description="Disordered" evidence="14">
    <location>
        <begin position="1264"/>
        <end position="1316"/>
    </location>
</feature>
<evidence type="ECO:0000256" key="8">
    <source>
        <dbReference type="ARBA" id="ARBA00023015"/>
    </source>
</evidence>
<comment type="similarity">
    <text evidence="1">Belongs to the teashirt C2H2-type zinc-finger protein family.</text>
</comment>
<dbReference type="KEGG" id="pmrn:116944243"/>
<reference evidence="17" key="1">
    <citation type="submission" date="2025-08" db="UniProtKB">
        <authorList>
            <consortium name="RefSeq"/>
        </authorList>
    </citation>
    <scope>IDENTIFICATION</scope>
    <source>
        <tissue evidence="17">Sperm</tissue>
    </source>
</reference>
<feature type="compositionally biased region" description="Gly residues" evidence="14">
    <location>
        <begin position="995"/>
        <end position="1004"/>
    </location>
</feature>
<feature type="region of interest" description="Disordered" evidence="14">
    <location>
        <begin position="677"/>
        <end position="732"/>
    </location>
</feature>
<dbReference type="Pfam" id="PF26094">
    <property type="entry name" value="HTH_TSHZ3"/>
    <property type="match status" value="1"/>
</dbReference>
<keyword evidence="6 13" id="KW-0863">Zinc-finger</keyword>
<keyword evidence="3" id="KW-0678">Repressor</keyword>
<keyword evidence="10" id="KW-0371">Homeobox</keyword>
<keyword evidence="9" id="KW-0238">DNA-binding</keyword>
<dbReference type="GO" id="GO:0000981">
    <property type="term" value="F:DNA-binding transcription factor activity, RNA polymerase II-specific"/>
    <property type="evidence" value="ECO:0007669"/>
    <property type="project" value="TreeGrafter"/>
</dbReference>
<evidence type="ECO:0000256" key="9">
    <source>
        <dbReference type="ARBA" id="ARBA00023125"/>
    </source>
</evidence>
<dbReference type="InterPro" id="IPR001356">
    <property type="entry name" value="HD"/>
</dbReference>
<evidence type="ECO:0000256" key="13">
    <source>
        <dbReference type="PROSITE-ProRule" id="PRU00042"/>
    </source>
</evidence>
<feature type="region of interest" description="Disordered" evidence="14">
    <location>
        <begin position="969"/>
        <end position="1005"/>
    </location>
</feature>
<accession>A0AAJ7WXC5</accession>
<dbReference type="InterPro" id="IPR013087">
    <property type="entry name" value="Znf_C2H2_type"/>
</dbReference>
<keyword evidence="2" id="KW-0217">Developmental protein</keyword>